<dbReference type="OrthoDB" id="10260017at2759"/>
<dbReference type="InterPro" id="IPR053710">
    <property type="entry name" value="Arylamine_NAT_domain_sf"/>
</dbReference>
<dbReference type="Proteomes" id="UP000799766">
    <property type="component" value="Unassembled WGS sequence"/>
</dbReference>
<reference evidence="4" key="1">
    <citation type="journal article" date="2020" name="Stud. Mycol.">
        <title>101 Dothideomycetes genomes: a test case for predicting lifestyles and emergence of pathogens.</title>
        <authorList>
            <person name="Haridas S."/>
            <person name="Albert R."/>
            <person name="Binder M."/>
            <person name="Bloem J."/>
            <person name="Labutti K."/>
            <person name="Salamov A."/>
            <person name="Andreopoulos B."/>
            <person name="Baker S."/>
            <person name="Barry K."/>
            <person name="Bills G."/>
            <person name="Bluhm B."/>
            <person name="Cannon C."/>
            <person name="Castanera R."/>
            <person name="Culley D."/>
            <person name="Daum C."/>
            <person name="Ezra D."/>
            <person name="Gonzalez J."/>
            <person name="Henrissat B."/>
            <person name="Kuo A."/>
            <person name="Liang C."/>
            <person name="Lipzen A."/>
            <person name="Lutzoni F."/>
            <person name="Magnuson J."/>
            <person name="Mondo S."/>
            <person name="Nolan M."/>
            <person name="Ohm R."/>
            <person name="Pangilinan J."/>
            <person name="Park H.-J."/>
            <person name="Ramirez L."/>
            <person name="Alfaro M."/>
            <person name="Sun H."/>
            <person name="Tritt A."/>
            <person name="Yoshinaga Y."/>
            <person name="Zwiers L.-H."/>
            <person name="Turgeon B."/>
            <person name="Goodwin S."/>
            <person name="Spatafora J."/>
            <person name="Crous P."/>
            <person name="Grigoriev I."/>
        </authorList>
    </citation>
    <scope>NUCLEOTIDE SEQUENCE</scope>
    <source>
        <strain evidence="4">ATCC 16933</strain>
    </source>
</reference>
<dbReference type="PANTHER" id="PTHR11786">
    <property type="entry name" value="N-HYDROXYARYLAMINE O-ACETYLTRANSFERASE"/>
    <property type="match status" value="1"/>
</dbReference>
<keyword evidence="5" id="KW-1185">Reference proteome</keyword>
<sequence>MATRSQPDPHPQPTTPSPAYTPAQLTRYFAHIALPSTHQHHSTASLPPASALSLLARLQRHQLAAVPFENLSLHYSRARRVSLAADDVLDKVLGGPEGDKVAARRGGYCMENNTLFGSVLRALGYSVYAVGGRVNEAEERRWSGWAHTVNLVTIASTTYLVDVGFGPNGPTQPIPLSSTTPSVVGHVAPAQSRVLRKPFYLHAPSPQYLWAYQHRTTPGDDFKDMYVFDEREYFAEDFAVMNLYTSRAADCIFTENVICAKMIMGQEEEGGEGPELAGAKILKNGDFKVRMGERTVRSRTCGTEEERVEVLREEFGIELDEEQKEAIKGTVTELKQ</sequence>
<keyword evidence="2" id="KW-0808">Transferase</keyword>
<keyword evidence="2" id="KW-0012">Acyltransferase</keyword>
<protein>
    <submittedName>
        <fullName evidence="4">Uncharacterized protein</fullName>
    </submittedName>
</protein>
<dbReference type="InterPro" id="IPR038765">
    <property type="entry name" value="Papain-like_cys_pep_sf"/>
</dbReference>
<evidence type="ECO:0000313" key="5">
    <source>
        <dbReference type="Proteomes" id="UP000799766"/>
    </source>
</evidence>
<feature type="region of interest" description="Disordered" evidence="3">
    <location>
        <begin position="1"/>
        <end position="21"/>
    </location>
</feature>
<dbReference type="Gene3D" id="3.30.2140.20">
    <property type="match status" value="1"/>
</dbReference>
<name>A0A6A6P9W6_9PEZI</name>
<evidence type="ECO:0000256" key="3">
    <source>
        <dbReference type="SAM" id="MobiDB-lite"/>
    </source>
</evidence>
<dbReference type="PANTHER" id="PTHR11786:SF0">
    <property type="entry name" value="ARYLAMINE N-ACETYLTRANSFERASE 4-RELATED"/>
    <property type="match status" value="1"/>
</dbReference>
<proteinExistence type="inferred from homology"/>
<dbReference type="GO" id="GO:0016407">
    <property type="term" value="F:acetyltransferase activity"/>
    <property type="evidence" value="ECO:0007669"/>
    <property type="project" value="InterPro"/>
</dbReference>
<dbReference type="InterPro" id="IPR001447">
    <property type="entry name" value="Arylamine_N-AcTrfase"/>
</dbReference>
<evidence type="ECO:0000313" key="4">
    <source>
        <dbReference type="EMBL" id="KAF2460686.1"/>
    </source>
</evidence>
<dbReference type="AlphaFoldDB" id="A0A6A6P9W6"/>
<dbReference type="SUPFAM" id="SSF54001">
    <property type="entry name" value="Cysteine proteinases"/>
    <property type="match status" value="1"/>
</dbReference>
<dbReference type="Pfam" id="PF00797">
    <property type="entry name" value="Acetyltransf_2"/>
    <property type="match status" value="1"/>
</dbReference>
<dbReference type="EMBL" id="MU001673">
    <property type="protein sequence ID" value="KAF2460686.1"/>
    <property type="molecule type" value="Genomic_DNA"/>
</dbReference>
<gene>
    <name evidence="4" type="ORF">BDY21DRAFT_280446</name>
</gene>
<evidence type="ECO:0000256" key="1">
    <source>
        <dbReference type="ARBA" id="ARBA00006547"/>
    </source>
</evidence>
<organism evidence="4 5">
    <name type="scientific">Lineolata rhizophorae</name>
    <dbReference type="NCBI Taxonomy" id="578093"/>
    <lineage>
        <taxon>Eukaryota</taxon>
        <taxon>Fungi</taxon>
        <taxon>Dikarya</taxon>
        <taxon>Ascomycota</taxon>
        <taxon>Pezizomycotina</taxon>
        <taxon>Dothideomycetes</taxon>
        <taxon>Dothideomycetes incertae sedis</taxon>
        <taxon>Lineolatales</taxon>
        <taxon>Lineolataceae</taxon>
        <taxon>Lineolata</taxon>
    </lineage>
</organism>
<dbReference type="PRINTS" id="PR01543">
    <property type="entry name" value="ANATRNSFRASE"/>
</dbReference>
<evidence type="ECO:0000256" key="2">
    <source>
        <dbReference type="RuleBase" id="RU003452"/>
    </source>
</evidence>
<comment type="similarity">
    <text evidence="1 2">Belongs to the arylamine N-acetyltransferase family.</text>
</comment>
<accession>A0A6A6P9W6</accession>